<gene>
    <name evidence="1" type="ORF">COZ82_00080</name>
</gene>
<dbReference type="EMBL" id="PFHR01000005">
    <property type="protein sequence ID" value="PIW97341.1"/>
    <property type="molecule type" value="Genomic_DNA"/>
</dbReference>
<accession>A0A2M7IPU6</accession>
<evidence type="ECO:0000313" key="1">
    <source>
        <dbReference type="EMBL" id="PIW97341.1"/>
    </source>
</evidence>
<feature type="non-terminal residue" evidence="1">
    <location>
        <position position="1"/>
    </location>
</feature>
<comment type="caution">
    <text evidence="1">The sequence shown here is derived from an EMBL/GenBank/DDBJ whole genome shotgun (WGS) entry which is preliminary data.</text>
</comment>
<proteinExistence type="predicted"/>
<protein>
    <submittedName>
        <fullName evidence="1">Uncharacterized protein</fullName>
    </submittedName>
</protein>
<dbReference type="Proteomes" id="UP000230837">
    <property type="component" value="Unassembled WGS sequence"/>
</dbReference>
<reference evidence="2" key="1">
    <citation type="submission" date="2017-09" db="EMBL/GenBank/DDBJ databases">
        <title>Depth-based differentiation of microbial function through sediment-hosted aquifers and enrichment of novel symbionts in the deep terrestrial subsurface.</title>
        <authorList>
            <person name="Probst A.J."/>
            <person name="Ladd B."/>
            <person name="Jarett J.K."/>
            <person name="Geller-Mcgrath D.E."/>
            <person name="Sieber C.M.K."/>
            <person name="Emerson J.B."/>
            <person name="Anantharaman K."/>
            <person name="Thomas B.C."/>
            <person name="Malmstrom R."/>
            <person name="Stieglmeier M."/>
            <person name="Klingl A."/>
            <person name="Woyke T."/>
            <person name="Ryan C.M."/>
            <person name="Banfield J.F."/>
        </authorList>
    </citation>
    <scope>NUCLEOTIDE SEQUENCE [LARGE SCALE GENOMIC DNA]</scope>
</reference>
<dbReference type="AlphaFoldDB" id="A0A2M7IPU6"/>
<organism evidence="1 2">
    <name type="scientific">Candidatus Kaiserbacteria bacterium CG_4_8_14_3_um_filter_38_9</name>
    <dbReference type="NCBI Taxonomy" id="1974599"/>
    <lineage>
        <taxon>Bacteria</taxon>
        <taxon>Candidatus Kaiseribacteriota</taxon>
    </lineage>
</organism>
<name>A0A2M7IPU6_9BACT</name>
<sequence>NADGTKCMTIGNTNPISGDGGNEMVYLPAPVEIVPMHSGVGRKNTDISLKDRGYPDNIVRVFITGYGKGVPSVCHETNHDGERCSISSEAFLDYMIDLNSNSDYNIHHNISHITSSVLIRDGIFIPVTKTGILHLSQYVSRSGASVNAEIIGYECAGKCHPATTNSCEVKFSWWAINDHGNTGSVTKIIYGTTPMAVGINLARGGSALTGSVPYSEILGQYSWGGGTFYNGHHATFGFYEPIRYFGQTAAVYTHGNLFVGSLNMSPNSTVTVTAMGSLVNVTGDASVTATVESCTP</sequence>
<evidence type="ECO:0000313" key="2">
    <source>
        <dbReference type="Proteomes" id="UP000230837"/>
    </source>
</evidence>